<reference evidence="3" key="1">
    <citation type="journal article" date="2016" name="Genome Announc.">
        <title>Genome sequences of three species of Hanseniaspora isolated from spontaneous wine fermentations.</title>
        <authorList>
            <person name="Sternes P.R."/>
            <person name="Lee D."/>
            <person name="Kutyna D.R."/>
            <person name="Borneman A.R."/>
        </authorList>
    </citation>
    <scope>NUCLEOTIDE SEQUENCE [LARGE SCALE GENOMIC DNA]</scope>
    <source>
        <strain evidence="3">AWRI3579</strain>
    </source>
</reference>
<sequence length="258" mass="28999">MSLNPAFPDYCIFCDQLIQQNKTPTTSLTCATAMASVGLNSKQKTLYCSTECFHRDQMLKNTNHDEKTLTKQSCKHDPSNCISALCNGSNNTSNTNEDNIGNINEDNSENNNENGNYNNLQMLSPISYNGDFVNNNNSSNTRDCFDLQDDFFQLDQDYNASHYSAVPSATVASTDYGNSGDSESREMGSHSHNTQFHVPSPSLQFDNTPSISKYVSLFDQSHQIFCKGALNQKRNYKQELNDGICENNYKIWLNENHI</sequence>
<organism evidence="2 3">
    <name type="scientific">Hanseniaspora osmophila</name>
    <dbReference type="NCBI Taxonomy" id="56408"/>
    <lineage>
        <taxon>Eukaryota</taxon>
        <taxon>Fungi</taxon>
        <taxon>Dikarya</taxon>
        <taxon>Ascomycota</taxon>
        <taxon>Saccharomycotina</taxon>
        <taxon>Saccharomycetes</taxon>
        <taxon>Saccharomycodales</taxon>
        <taxon>Saccharomycodaceae</taxon>
        <taxon>Hanseniaspora</taxon>
    </lineage>
</organism>
<dbReference type="Proteomes" id="UP000095728">
    <property type="component" value="Unassembled WGS sequence"/>
</dbReference>
<dbReference type="AlphaFoldDB" id="A0A1E5RVG4"/>
<evidence type="ECO:0000313" key="2">
    <source>
        <dbReference type="EMBL" id="OEJ90884.1"/>
    </source>
</evidence>
<feature type="region of interest" description="Disordered" evidence="1">
    <location>
        <begin position="174"/>
        <end position="194"/>
    </location>
</feature>
<accession>A0A1E5RVG4</accession>
<name>A0A1E5RVG4_9ASCO</name>
<feature type="region of interest" description="Disordered" evidence="1">
    <location>
        <begin position="93"/>
        <end position="116"/>
    </location>
</feature>
<keyword evidence="3" id="KW-1185">Reference proteome</keyword>
<proteinExistence type="predicted"/>
<protein>
    <submittedName>
        <fullName evidence="2">Uncharacterized protein</fullName>
    </submittedName>
</protein>
<gene>
    <name evidence="2" type="ORF">AWRI3579_g533</name>
</gene>
<dbReference type="InParanoid" id="A0A1E5RVG4"/>
<dbReference type="EMBL" id="LPNM01000003">
    <property type="protein sequence ID" value="OEJ90884.1"/>
    <property type="molecule type" value="Genomic_DNA"/>
</dbReference>
<evidence type="ECO:0000256" key="1">
    <source>
        <dbReference type="SAM" id="MobiDB-lite"/>
    </source>
</evidence>
<evidence type="ECO:0000313" key="3">
    <source>
        <dbReference type="Proteomes" id="UP000095728"/>
    </source>
</evidence>
<comment type="caution">
    <text evidence="2">The sequence shown here is derived from an EMBL/GenBank/DDBJ whole genome shotgun (WGS) entry which is preliminary data.</text>
</comment>